<reference evidence="1" key="1">
    <citation type="submission" date="2018-05" db="EMBL/GenBank/DDBJ databases">
        <title>Draft genome of Mucuna pruriens seed.</title>
        <authorList>
            <person name="Nnadi N.E."/>
            <person name="Vos R."/>
            <person name="Hasami M.H."/>
            <person name="Devisetty U.K."/>
            <person name="Aguiy J.C."/>
        </authorList>
    </citation>
    <scope>NUCLEOTIDE SEQUENCE [LARGE SCALE GENOMIC DNA]</scope>
    <source>
        <strain evidence="1">JCA_2017</strain>
    </source>
</reference>
<accession>A0A371G3R4</accession>
<dbReference type="AlphaFoldDB" id="A0A371G3R4"/>
<comment type="caution">
    <text evidence="1">The sequence shown here is derived from an EMBL/GenBank/DDBJ whole genome shotgun (WGS) entry which is preliminary data.</text>
</comment>
<name>A0A371G3R4_MUCPR</name>
<keyword evidence="2" id="KW-1185">Reference proteome</keyword>
<dbReference type="Proteomes" id="UP000257109">
    <property type="component" value="Unassembled WGS sequence"/>
</dbReference>
<dbReference type="EMBL" id="QJKJ01006858">
    <property type="protein sequence ID" value="RDX85178.1"/>
    <property type="molecule type" value="Genomic_DNA"/>
</dbReference>
<feature type="non-terminal residue" evidence="1">
    <location>
        <position position="1"/>
    </location>
</feature>
<proteinExistence type="predicted"/>
<evidence type="ECO:0000313" key="1">
    <source>
        <dbReference type="EMBL" id="RDX85178.1"/>
    </source>
</evidence>
<organism evidence="1 2">
    <name type="scientific">Mucuna pruriens</name>
    <name type="common">Velvet bean</name>
    <name type="synonym">Dolichos pruriens</name>
    <dbReference type="NCBI Taxonomy" id="157652"/>
    <lineage>
        <taxon>Eukaryota</taxon>
        <taxon>Viridiplantae</taxon>
        <taxon>Streptophyta</taxon>
        <taxon>Embryophyta</taxon>
        <taxon>Tracheophyta</taxon>
        <taxon>Spermatophyta</taxon>
        <taxon>Magnoliopsida</taxon>
        <taxon>eudicotyledons</taxon>
        <taxon>Gunneridae</taxon>
        <taxon>Pentapetalae</taxon>
        <taxon>rosids</taxon>
        <taxon>fabids</taxon>
        <taxon>Fabales</taxon>
        <taxon>Fabaceae</taxon>
        <taxon>Papilionoideae</taxon>
        <taxon>50 kb inversion clade</taxon>
        <taxon>NPAAA clade</taxon>
        <taxon>indigoferoid/millettioid clade</taxon>
        <taxon>Phaseoleae</taxon>
        <taxon>Mucuna</taxon>
    </lineage>
</organism>
<protein>
    <submittedName>
        <fullName evidence="1">Uncharacterized protein</fullName>
    </submittedName>
</protein>
<evidence type="ECO:0000313" key="2">
    <source>
        <dbReference type="Proteomes" id="UP000257109"/>
    </source>
</evidence>
<gene>
    <name evidence="1" type="ORF">CR513_33674</name>
</gene>
<sequence>MTLMQLSQQVAAKSSLTPSPIEEPIPVPYMLKPPWASVQLYAELFEDFEFSENSEFKILLIKPMEDIMRKVLRWMSRRLPQAVINRSEAHILDIRFCMFFPSEELITSQKPKNYDQPKPYGSEELWNCFGNRLNRGPNTISMDTPEGVMMRDRNMIDASSEGALMDKTPVTARHLISNMASNTQRLGTRGGAITSRVVSEVGVFDSLRLENQLTDLTSLVRQLAVGKRQQSTKHICGIHLNGAPNRDVPHFAGNRAGEHRMCWSNRWRIPVLEASISKLPLR</sequence>
<dbReference type="OrthoDB" id="694103at2759"/>